<feature type="compositionally biased region" description="Basic and acidic residues" evidence="1">
    <location>
        <begin position="20"/>
        <end position="31"/>
    </location>
</feature>
<name>A0A397TNC2_9GLOM</name>
<proteinExistence type="predicted"/>
<evidence type="ECO:0000313" key="3">
    <source>
        <dbReference type="Proteomes" id="UP000265703"/>
    </source>
</evidence>
<dbReference type="AlphaFoldDB" id="A0A397TNC2"/>
<feature type="compositionally biased region" description="Polar residues" evidence="1">
    <location>
        <begin position="382"/>
        <end position="395"/>
    </location>
</feature>
<feature type="compositionally biased region" description="Polar residues" evidence="1">
    <location>
        <begin position="32"/>
        <end position="56"/>
    </location>
</feature>
<gene>
    <name evidence="2" type="ORF">C1645_812661</name>
</gene>
<feature type="compositionally biased region" description="Basic residues" evidence="1">
    <location>
        <begin position="401"/>
        <end position="410"/>
    </location>
</feature>
<organism evidence="2 3">
    <name type="scientific">Glomus cerebriforme</name>
    <dbReference type="NCBI Taxonomy" id="658196"/>
    <lineage>
        <taxon>Eukaryota</taxon>
        <taxon>Fungi</taxon>
        <taxon>Fungi incertae sedis</taxon>
        <taxon>Mucoromycota</taxon>
        <taxon>Glomeromycotina</taxon>
        <taxon>Glomeromycetes</taxon>
        <taxon>Glomerales</taxon>
        <taxon>Glomeraceae</taxon>
        <taxon>Glomus</taxon>
    </lineage>
</organism>
<evidence type="ECO:0000313" key="2">
    <source>
        <dbReference type="EMBL" id="RIA98416.1"/>
    </source>
</evidence>
<dbReference type="EMBL" id="QKYT01000015">
    <property type="protein sequence ID" value="RIA98416.1"/>
    <property type="molecule type" value="Genomic_DNA"/>
</dbReference>
<feature type="region of interest" description="Disordered" evidence="1">
    <location>
        <begin position="382"/>
        <end position="410"/>
    </location>
</feature>
<evidence type="ECO:0000256" key="1">
    <source>
        <dbReference type="SAM" id="MobiDB-lite"/>
    </source>
</evidence>
<feature type="region of interest" description="Disordered" evidence="1">
    <location>
        <begin position="14"/>
        <end position="57"/>
    </location>
</feature>
<sequence>MAIKKICTRRIDDDDLDDSLNEKNGDEKDKSNQTNNDYAELTTTPNEFRATNSATGDSDLDDIVPLENVFSLSEPDQGPNELNDNNMDIVYNNKTMRDVYLKTRQDICDHSSQKDWWIELCNVSNNFRQYQITNIDKLEEGGTFCFSSDCEEILSLHHIMLIDLTNMKKPQYVSTGERNWRTAVRQPNKPNIASFFRDVMDEYEMVINDIDLLRSKFYEMWGRYCDQVIYSDNERRLFETTQAVTRFYERMHMYLSNSEKVNNEDTIMHEYIHDTSKKRSGTQITIPFENGEREESCFIEVKDFSRNSNVGGYNMYKVAIFCQESVNKMISTCEDTGASFGGHICVKLARKLSEFNLVRRLIMEAFFFKCRIDDFYSNRNGSSNQTSHNNFSRRPTISPKAPRKKFNSDC</sequence>
<dbReference type="OrthoDB" id="2328523at2759"/>
<reference evidence="2 3" key="1">
    <citation type="submission" date="2018-06" db="EMBL/GenBank/DDBJ databases">
        <title>Comparative genomics reveals the genomic features of Rhizophagus irregularis, R. cerebriforme, R. diaphanum and Gigaspora rosea, and their symbiotic lifestyle signature.</title>
        <authorList>
            <person name="Morin E."/>
            <person name="San Clemente H."/>
            <person name="Chen E.C.H."/>
            <person name="De La Providencia I."/>
            <person name="Hainaut M."/>
            <person name="Kuo A."/>
            <person name="Kohler A."/>
            <person name="Murat C."/>
            <person name="Tang N."/>
            <person name="Roy S."/>
            <person name="Loubradou J."/>
            <person name="Henrissat B."/>
            <person name="Grigoriev I.V."/>
            <person name="Corradi N."/>
            <person name="Roux C."/>
            <person name="Martin F.M."/>
        </authorList>
    </citation>
    <scope>NUCLEOTIDE SEQUENCE [LARGE SCALE GENOMIC DNA]</scope>
    <source>
        <strain evidence="2 3">DAOM 227022</strain>
    </source>
</reference>
<keyword evidence="3" id="KW-1185">Reference proteome</keyword>
<dbReference type="Proteomes" id="UP000265703">
    <property type="component" value="Unassembled WGS sequence"/>
</dbReference>
<accession>A0A397TNC2</accession>
<protein>
    <submittedName>
        <fullName evidence="2">Uncharacterized protein</fullName>
    </submittedName>
</protein>
<comment type="caution">
    <text evidence="2">The sequence shown here is derived from an EMBL/GenBank/DDBJ whole genome shotgun (WGS) entry which is preliminary data.</text>
</comment>